<dbReference type="Gene3D" id="2.60.120.200">
    <property type="match status" value="1"/>
</dbReference>
<sequence length="305" mass="32123">MSSLNVTNVNATNVNADNVDIENLETTITLTNYTDSTRPATPSVGTIIWNSDAGEVQVWNGDAWTNISKASATEIPVTQGLLVNLDAGNRNSYSGSGGTWFDLSGRGQDGAITNATWSTFGGGSFDFAGNAYVDLGASLIGSGGTLIGTGDNGSSYTLMAFVNVRSSSGTTTNAASIVGSRSTYGVGMQVGESGGNARVNYGARGTSNYYGNTFAYNTWRHIALSRIGGTSVRSYENGQFVASTAATNLEAASGQSYDNMRIGYSAPRISGYFNGYIAMVQIYNRGLSESEIQLVYDTFKDRYGL</sequence>
<dbReference type="KEGG" id="vg:77945456"/>
<evidence type="ECO:0000313" key="2">
    <source>
        <dbReference type="Proteomes" id="UP000662754"/>
    </source>
</evidence>
<keyword evidence="2" id="KW-1185">Reference proteome</keyword>
<organism evidence="1 2">
    <name type="scientific">Synechococcus phage S-H9-2</name>
    <dbReference type="NCBI Taxonomy" id="2783669"/>
    <lineage>
        <taxon>Viruses</taxon>
        <taxon>Duplodnaviria</taxon>
        <taxon>Heunggongvirae</taxon>
        <taxon>Uroviricota</taxon>
        <taxon>Caudoviricetes</taxon>
        <taxon>Pantevenvirales</taxon>
        <taxon>Kyanoviridae</taxon>
        <taxon>Yushanluvirus</taxon>
        <taxon>Yushanluvirus satich</taxon>
    </lineage>
</organism>
<reference evidence="1" key="1">
    <citation type="submission" date="2020-10" db="EMBL/GenBank/DDBJ databases">
        <title>The Isolation and Genome Sequence of a Novel Cyanophage S-H9-2 from the Yellow Sea, China.</title>
        <authorList>
            <person name="Jiang T."/>
            <person name="Luo L."/>
        </authorList>
    </citation>
    <scope>NUCLEOTIDE SEQUENCE</scope>
</reference>
<dbReference type="RefSeq" id="YP_010669286.1">
    <property type="nucleotide sequence ID" value="NC_070960.1"/>
</dbReference>
<dbReference type="EMBL" id="MW147367">
    <property type="protein sequence ID" value="QPB08301.1"/>
    <property type="molecule type" value="Genomic_DNA"/>
</dbReference>
<dbReference type="SUPFAM" id="SSF49899">
    <property type="entry name" value="Concanavalin A-like lectins/glucanases"/>
    <property type="match status" value="1"/>
</dbReference>
<proteinExistence type="predicted"/>
<name>A0A873WKW6_9CAUD</name>
<dbReference type="InterPro" id="IPR013320">
    <property type="entry name" value="ConA-like_dom_sf"/>
</dbReference>
<dbReference type="Proteomes" id="UP000662754">
    <property type="component" value="Segment"/>
</dbReference>
<dbReference type="GeneID" id="77945456"/>
<dbReference type="Pfam" id="PF13385">
    <property type="entry name" value="Laminin_G_3"/>
    <property type="match status" value="1"/>
</dbReference>
<accession>A0A873WKW6</accession>
<evidence type="ECO:0000313" key="1">
    <source>
        <dbReference type="EMBL" id="QPB08301.1"/>
    </source>
</evidence>
<protein>
    <submittedName>
        <fullName evidence="1">Uncharacterized protein</fullName>
    </submittedName>
</protein>